<sequence length="61" mass="6845">MRIRSHLPRQSAACRRVAPVCPHPTQRVKAHPVREQASELAGMRRWSALGWGQTARASSSR</sequence>
<evidence type="ECO:0000313" key="1">
    <source>
        <dbReference type="EMBL" id="JAE02127.1"/>
    </source>
</evidence>
<reference evidence="1" key="1">
    <citation type="submission" date="2014-09" db="EMBL/GenBank/DDBJ databases">
        <authorList>
            <person name="Magalhaes I.L.F."/>
            <person name="Oliveira U."/>
            <person name="Santos F.R."/>
            <person name="Vidigal T.H.D.A."/>
            <person name="Brescovit A.D."/>
            <person name="Santos A.J."/>
        </authorList>
    </citation>
    <scope>NUCLEOTIDE SEQUENCE</scope>
    <source>
        <tissue evidence="1">Shoot tissue taken approximately 20 cm above the soil surface</tissue>
    </source>
</reference>
<proteinExistence type="predicted"/>
<name>A0A0A9EPY2_ARUDO</name>
<reference evidence="1" key="2">
    <citation type="journal article" date="2015" name="Data Brief">
        <title>Shoot transcriptome of the giant reed, Arundo donax.</title>
        <authorList>
            <person name="Barrero R.A."/>
            <person name="Guerrero F.D."/>
            <person name="Moolhuijzen P."/>
            <person name="Goolsby J.A."/>
            <person name="Tidwell J."/>
            <person name="Bellgard S.E."/>
            <person name="Bellgard M.I."/>
        </authorList>
    </citation>
    <scope>NUCLEOTIDE SEQUENCE</scope>
    <source>
        <tissue evidence="1">Shoot tissue taken approximately 20 cm above the soil surface</tissue>
    </source>
</reference>
<dbReference type="EMBL" id="GBRH01195769">
    <property type="protein sequence ID" value="JAE02127.1"/>
    <property type="molecule type" value="Transcribed_RNA"/>
</dbReference>
<dbReference type="AlphaFoldDB" id="A0A0A9EPY2"/>
<accession>A0A0A9EPY2</accession>
<protein>
    <submittedName>
        <fullName evidence="1">Uncharacterized protein</fullName>
    </submittedName>
</protein>
<organism evidence="1">
    <name type="scientific">Arundo donax</name>
    <name type="common">Giant reed</name>
    <name type="synonym">Donax arundinaceus</name>
    <dbReference type="NCBI Taxonomy" id="35708"/>
    <lineage>
        <taxon>Eukaryota</taxon>
        <taxon>Viridiplantae</taxon>
        <taxon>Streptophyta</taxon>
        <taxon>Embryophyta</taxon>
        <taxon>Tracheophyta</taxon>
        <taxon>Spermatophyta</taxon>
        <taxon>Magnoliopsida</taxon>
        <taxon>Liliopsida</taxon>
        <taxon>Poales</taxon>
        <taxon>Poaceae</taxon>
        <taxon>PACMAD clade</taxon>
        <taxon>Arundinoideae</taxon>
        <taxon>Arundineae</taxon>
        <taxon>Arundo</taxon>
    </lineage>
</organism>